<sequence>MAFLNHFKLPVRYETGTELLTSFRQNDSTHISDHIHEWRRRRRMIKADIPDQFLVDWFVKCLLPYIAKDVALSGVTTEEEAILRAQQLDLVYSQSRVLYQIFPNAPRAETDPTKPTPGPHADGVIGSTANAVSQVANAMGQLSLHSNALTAQSSSPSAQKSTPPSDILSVQNATTKGGQQPGGKKKGKNKKKDTTASGGNTNAGGDKKERRKVKFPCKLCLEDHLTHHCPKMEEAKRLLEQKDAQPQPAVLTNPFPPQAQQMVVGTNVPAPPQGGNQGAPPQGGGPSNAVVCFCESDVHVQTRARNYDVPEKESKGKEPSTSQSAPLQIYKPLTDMILRPPKGVLKRSTHNPNARAAQNYSIV</sequence>
<evidence type="ECO:0000256" key="1">
    <source>
        <dbReference type="SAM" id="MobiDB-lite"/>
    </source>
</evidence>
<evidence type="ECO:0000313" key="2">
    <source>
        <dbReference type="EMBL" id="KUM45767.1"/>
    </source>
</evidence>
<keyword evidence="2" id="KW-0496">Mitochondrion</keyword>
<feature type="region of interest" description="Disordered" evidence="1">
    <location>
        <begin position="104"/>
        <end position="125"/>
    </location>
</feature>
<dbReference type="AlphaFoldDB" id="A0A101LUV2"/>
<feature type="compositionally biased region" description="Low complexity" evidence="1">
    <location>
        <begin position="195"/>
        <end position="204"/>
    </location>
</feature>
<geneLocation type="mitochondrion" evidence="2"/>
<protein>
    <submittedName>
        <fullName evidence="2">Uncharacterized protein</fullName>
    </submittedName>
</protein>
<feature type="region of interest" description="Disordered" evidence="1">
    <location>
        <begin position="147"/>
        <end position="210"/>
    </location>
</feature>
<name>A0A101LUV2_PICGL</name>
<proteinExistence type="predicted"/>
<gene>
    <name evidence="2" type="ORF">ABT39_MTgene2333</name>
</gene>
<organism evidence="2">
    <name type="scientific">Picea glauca</name>
    <name type="common">White spruce</name>
    <name type="synonym">Pinus glauca</name>
    <dbReference type="NCBI Taxonomy" id="3330"/>
    <lineage>
        <taxon>Eukaryota</taxon>
        <taxon>Viridiplantae</taxon>
        <taxon>Streptophyta</taxon>
        <taxon>Embryophyta</taxon>
        <taxon>Tracheophyta</taxon>
        <taxon>Spermatophyta</taxon>
        <taxon>Pinopsida</taxon>
        <taxon>Pinidae</taxon>
        <taxon>Conifers I</taxon>
        <taxon>Pinales</taxon>
        <taxon>Pinaceae</taxon>
        <taxon>Picea</taxon>
    </lineage>
</organism>
<feature type="compositionally biased region" description="Polar residues" evidence="1">
    <location>
        <begin position="147"/>
        <end position="175"/>
    </location>
</feature>
<feature type="compositionally biased region" description="Polar residues" evidence="1">
    <location>
        <begin position="350"/>
        <end position="363"/>
    </location>
</feature>
<accession>A0A101LUV2</accession>
<feature type="compositionally biased region" description="Basic and acidic residues" evidence="1">
    <location>
        <begin position="304"/>
        <end position="318"/>
    </location>
</feature>
<feature type="region of interest" description="Disordered" evidence="1">
    <location>
        <begin position="343"/>
        <end position="363"/>
    </location>
</feature>
<comment type="caution">
    <text evidence="2">The sequence shown here is derived from an EMBL/GenBank/DDBJ whole genome shotgun (WGS) entry which is preliminary data.</text>
</comment>
<reference evidence="2" key="1">
    <citation type="journal article" date="2015" name="Genome Biol. Evol.">
        <title>Organellar Genomes of White Spruce (Picea glauca): Assembly and Annotation.</title>
        <authorList>
            <person name="Jackman S.D."/>
            <person name="Warren R.L."/>
            <person name="Gibb E.A."/>
            <person name="Vandervalk B.P."/>
            <person name="Mohamadi H."/>
            <person name="Chu J."/>
            <person name="Raymond A."/>
            <person name="Pleasance S."/>
            <person name="Coope R."/>
            <person name="Wildung M.R."/>
            <person name="Ritland C.E."/>
            <person name="Bousquet J."/>
            <person name="Jones S.J."/>
            <person name="Bohlmann J."/>
            <person name="Birol I."/>
        </authorList>
    </citation>
    <scope>NUCLEOTIDE SEQUENCE [LARGE SCALE GENOMIC DNA]</scope>
    <source>
        <tissue evidence="2">Flushing bud</tissue>
    </source>
</reference>
<feature type="region of interest" description="Disordered" evidence="1">
    <location>
        <begin position="304"/>
        <end position="327"/>
    </location>
</feature>
<dbReference type="EMBL" id="LKAM01000016">
    <property type="protein sequence ID" value="KUM45767.1"/>
    <property type="molecule type" value="Genomic_DNA"/>
</dbReference>